<dbReference type="GO" id="GO:0003723">
    <property type="term" value="F:RNA binding"/>
    <property type="evidence" value="ECO:0007669"/>
    <property type="project" value="UniProtKB-UniRule"/>
</dbReference>
<keyword evidence="4" id="KW-0694">RNA-binding</keyword>
<gene>
    <name evidence="10" type="ORF">BESB_068070</name>
</gene>
<comment type="similarity">
    <text evidence="1 6">Belongs to the universal ribosomal protein uS5 family.</text>
</comment>
<dbReference type="AlphaFoldDB" id="A0A2A9MC23"/>
<dbReference type="GO" id="GO:0003735">
    <property type="term" value="F:structural constituent of ribosome"/>
    <property type="evidence" value="ECO:0007669"/>
    <property type="project" value="UniProtKB-UniRule"/>
</dbReference>
<dbReference type="Pfam" id="PF03719">
    <property type="entry name" value="Ribosomal_S5_C"/>
    <property type="match status" value="1"/>
</dbReference>
<evidence type="ECO:0000256" key="7">
    <source>
        <dbReference type="SAM" id="MobiDB-lite"/>
    </source>
</evidence>
<dbReference type="Proteomes" id="UP000224006">
    <property type="component" value="Chromosome VI"/>
</dbReference>
<sequence length="1026" mass="115644">MHRRISTETRRSLERGRRSSPSPATFSHVGAPSAPVLTVSASAASPSSDFSPSSRPCSAPRLPCASCLMLTCSLSSLSRSPSFFSRPRLLLSQGSSEPKDRDASVLGGASPFVLRCRASRAFSSLSSLPSSLLSVATAASPGPSPLSLQSRRFLYNSHQARVLRRRHVYRDKHLDHVPSDLSRRLEDERERQFLNSLWAGEQQKGAFPPGVMTAHNRVKQEKERFLRECAREQDHLSSLFSEEEKDTLLGAGARRKPSLADDAEEALRDKVEDEDDDRHEEEIGTKKRAETKPDTQLYGRKLQELESYLGSALRTYRILRPDALPFYKEDSLLSMQSKLNEATLKHSPLVHDLQELKKNNVAVPSDILPPDFDALQFSLPVVNPRGFLLALSAAANSVAEDLEALCLRLGVPNLPHPTHPFRLKLLLDALFDSFKLRKDPHYAHDWAQRNWPRLQGIMPAPLSDLSAEHVGQWLKCHLERVCENQRAGCGRRARLLAQRFPLKPDEENLYSLADDFIFDHEIVDEQFCDERLTEFPIDKAGELFQKVADFFGLTKGPEPAVNDGVVAQFQNLVYTLNKIGLSNWLRMDTREIEEFLPEGDPPSFSATEQDLDAARLLLKAAARGKANLLDFEALDPYKLLHGFDAKTVQEELAALPPNPFLTDADIDEIFDVHTAAESMSQSAASSSSASLRNFCAKFGKSPLEALLDSEEKFLASAGPVDWVKGENEDGEAFVSWRWKRPAQTVFDPEKGMFVREREGVDPLIKLHELRQTLLSISRMMSMNKQGRVYYFRAIVAVGNGRGLFGIGIAFGPSPKEARSNAALAAIQNLDHIDFDVGRTLTTPVHGQEYSAHVKIIPRPLGKGLKSNLRYLPLLYLMGIDNCRVKFYGPSASARWFTRAKALKRALEQLQSRRTLANATGQKYDLLVAPGEHWMHWPDRWFRPISTEYARMLERIKKKRPPSYRRGFRAAIDEVIPEEIRPEFTPYTWKSPLQKWCEELKRKRLTSHNIYEKEVFVHPPSRPASAH</sequence>
<dbReference type="InterPro" id="IPR014720">
    <property type="entry name" value="dsRBD_dom"/>
</dbReference>
<evidence type="ECO:0000259" key="9">
    <source>
        <dbReference type="PROSITE" id="PS50881"/>
    </source>
</evidence>
<dbReference type="InterPro" id="IPR020568">
    <property type="entry name" value="Ribosomal_Su5_D2-typ_SF"/>
</dbReference>
<protein>
    <submittedName>
        <fullName evidence="10">Putative 30S ribosomal protein S5</fullName>
    </submittedName>
</protein>
<dbReference type="GO" id="GO:1990904">
    <property type="term" value="C:ribonucleoprotein complex"/>
    <property type="evidence" value="ECO:0007669"/>
    <property type="project" value="UniProtKB-UniRule"/>
</dbReference>
<reference evidence="10 11" key="1">
    <citation type="submission" date="2017-09" db="EMBL/GenBank/DDBJ databases">
        <title>Genome sequencing of Besnoitia besnoiti strain Bb-Ger1.</title>
        <authorList>
            <person name="Schares G."/>
            <person name="Venepally P."/>
            <person name="Lorenzi H.A."/>
        </authorList>
    </citation>
    <scope>NUCLEOTIDE SEQUENCE [LARGE SCALE GENOMIC DNA]</scope>
    <source>
        <strain evidence="10 11">Bb-Ger1</strain>
    </source>
</reference>
<dbReference type="InterPro" id="IPR014721">
    <property type="entry name" value="Ribsml_uS5_D2-typ_fold_subgr"/>
</dbReference>
<proteinExistence type="inferred from homology"/>
<evidence type="ECO:0000256" key="4">
    <source>
        <dbReference type="PROSITE-ProRule" id="PRU00266"/>
    </source>
</evidence>
<dbReference type="InterPro" id="IPR013810">
    <property type="entry name" value="Ribosomal_uS5_N"/>
</dbReference>
<dbReference type="KEGG" id="bbes:BESB_068070"/>
<evidence type="ECO:0000259" key="8">
    <source>
        <dbReference type="PROSITE" id="PS50137"/>
    </source>
</evidence>
<name>A0A2A9MC23_BESBE</name>
<dbReference type="GeneID" id="40311733"/>
<dbReference type="STRING" id="94643.A0A2A9MC23"/>
<dbReference type="VEuPathDB" id="ToxoDB:BESB_068070"/>
<keyword evidence="11" id="KW-1185">Reference proteome</keyword>
<dbReference type="Gene3D" id="3.30.230.10">
    <property type="match status" value="1"/>
</dbReference>
<dbReference type="OrthoDB" id="309483at2759"/>
<feature type="region of interest" description="Disordered" evidence="7">
    <location>
        <begin position="1"/>
        <end position="31"/>
    </location>
</feature>
<evidence type="ECO:0000256" key="6">
    <source>
        <dbReference type="RuleBase" id="RU003823"/>
    </source>
</evidence>
<evidence type="ECO:0000256" key="2">
    <source>
        <dbReference type="ARBA" id="ARBA00022980"/>
    </source>
</evidence>
<dbReference type="SUPFAM" id="SSF54768">
    <property type="entry name" value="dsRNA-binding domain-like"/>
    <property type="match status" value="1"/>
</dbReference>
<feature type="domain" description="S5 DRBM" evidence="9">
    <location>
        <begin position="769"/>
        <end position="832"/>
    </location>
</feature>
<dbReference type="GO" id="GO:0005840">
    <property type="term" value="C:ribosome"/>
    <property type="evidence" value="ECO:0007669"/>
    <property type="project" value="UniProtKB-KW"/>
</dbReference>
<dbReference type="GO" id="GO:0006412">
    <property type="term" value="P:translation"/>
    <property type="evidence" value="ECO:0007669"/>
    <property type="project" value="InterPro"/>
</dbReference>
<organism evidence="10 11">
    <name type="scientific">Besnoitia besnoiti</name>
    <name type="common">Apicomplexan protozoan</name>
    <dbReference type="NCBI Taxonomy" id="94643"/>
    <lineage>
        <taxon>Eukaryota</taxon>
        <taxon>Sar</taxon>
        <taxon>Alveolata</taxon>
        <taxon>Apicomplexa</taxon>
        <taxon>Conoidasida</taxon>
        <taxon>Coccidia</taxon>
        <taxon>Eucoccidiorida</taxon>
        <taxon>Eimeriorina</taxon>
        <taxon>Sarcocystidae</taxon>
        <taxon>Besnoitia</taxon>
    </lineage>
</organism>
<evidence type="ECO:0000256" key="3">
    <source>
        <dbReference type="ARBA" id="ARBA00023274"/>
    </source>
</evidence>
<evidence type="ECO:0000256" key="1">
    <source>
        <dbReference type="ARBA" id="ARBA00008945"/>
    </source>
</evidence>
<dbReference type="InterPro" id="IPR000851">
    <property type="entry name" value="Ribosomal_uS5"/>
</dbReference>
<comment type="caution">
    <text evidence="10">The sequence shown here is derived from an EMBL/GenBank/DDBJ whole genome shotgun (WGS) entry which is preliminary data.</text>
</comment>
<feature type="domain" description="DRBM" evidence="8">
    <location>
        <begin position="761"/>
        <end position="831"/>
    </location>
</feature>
<dbReference type="InterPro" id="IPR005324">
    <property type="entry name" value="Ribosomal_uS5_C"/>
</dbReference>
<feature type="compositionally biased region" description="Basic and acidic residues" evidence="7">
    <location>
        <begin position="1"/>
        <end position="17"/>
    </location>
</feature>
<dbReference type="PROSITE" id="PS50881">
    <property type="entry name" value="S5_DSRBD"/>
    <property type="match status" value="1"/>
</dbReference>
<keyword evidence="2 5" id="KW-0689">Ribosomal protein</keyword>
<evidence type="ECO:0000256" key="5">
    <source>
        <dbReference type="PROSITE-ProRule" id="PRU00268"/>
    </source>
</evidence>
<dbReference type="PANTHER" id="PTHR48277">
    <property type="entry name" value="MITOCHONDRIAL RIBOSOMAL PROTEIN S5"/>
    <property type="match status" value="1"/>
</dbReference>
<dbReference type="EMBL" id="NWUJ01000006">
    <property type="protein sequence ID" value="PFH34774.1"/>
    <property type="molecule type" value="Genomic_DNA"/>
</dbReference>
<accession>A0A2A9MC23</accession>
<dbReference type="PANTHER" id="PTHR48277:SF1">
    <property type="entry name" value="MITOCHONDRIAL RIBOSOMAL PROTEIN S5"/>
    <property type="match status" value="1"/>
</dbReference>
<evidence type="ECO:0000313" key="11">
    <source>
        <dbReference type="Proteomes" id="UP000224006"/>
    </source>
</evidence>
<dbReference type="SUPFAM" id="SSF54211">
    <property type="entry name" value="Ribosomal protein S5 domain 2-like"/>
    <property type="match status" value="1"/>
</dbReference>
<feature type="region of interest" description="Disordered" evidence="7">
    <location>
        <begin position="251"/>
        <end position="292"/>
    </location>
</feature>
<dbReference type="Gene3D" id="3.30.160.20">
    <property type="match status" value="1"/>
</dbReference>
<dbReference type="PROSITE" id="PS50137">
    <property type="entry name" value="DS_RBD"/>
    <property type="match status" value="1"/>
</dbReference>
<keyword evidence="3 5" id="KW-0687">Ribonucleoprotein</keyword>
<evidence type="ECO:0000313" key="10">
    <source>
        <dbReference type="EMBL" id="PFH34774.1"/>
    </source>
</evidence>
<dbReference type="Pfam" id="PF00333">
    <property type="entry name" value="Ribosomal_S5"/>
    <property type="match status" value="1"/>
</dbReference>
<feature type="compositionally biased region" description="Basic and acidic residues" evidence="7">
    <location>
        <begin position="280"/>
        <end position="292"/>
    </location>
</feature>
<dbReference type="RefSeq" id="XP_029218783.1">
    <property type="nucleotide sequence ID" value="XM_029365200.1"/>
</dbReference>